<dbReference type="OrthoDB" id="1937542at2759"/>
<dbReference type="Proteomes" id="UP000824120">
    <property type="component" value="Chromosome 10"/>
</dbReference>
<organism evidence="1 2">
    <name type="scientific">Solanum commersonii</name>
    <name type="common">Commerson's wild potato</name>
    <name type="synonym">Commerson's nightshade</name>
    <dbReference type="NCBI Taxonomy" id="4109"/>
    <lineage>
        <taxon>Eukaryota</taxon>
        <taxon>Viridiplantae</taxon>
        <taxon>Streptophyta</taxon>
        <taxon>Embryophyta</taxon>
        <taxon>Tracheophyta</taxon>
        <taxon>Spermatophyta</taxon>
        <taxon>Magnoliopsida</taxon>
        <taxon>eudicotyledons</taxon>
        <taxon>Gunneridae</taxon>
        <taxon>Pentapetalae</taxon>
        <taxon>asterids</taxon>
        <taxon>lamiids</taxon>
        <taxon>Solanales</taxon>
        <taxon>Solanaceae</taxon>
        <taxon>Solanoideae</taxon>
        <taxon>Solaneae</taxon>
        <taxon>Solanum</taxon>
    </lineage>
</organism>
<dbReference type="AlphaFoldDB" id="A0A9J5WYE4"/>
<evidence type="ECO:0000313" key="1">
    <source>
        <dbReference type="EMBL" id="KAG5580897.1"/>
    </source>
</evidence>
<dbReference type="EMBL" id="JACXVP010000010">
    <property type="protein sequence ID" value="KAG5580897.1"/>
    <property type="molecule type" value="Genomic_DNA"/>
</dbReference>
<protein>
    <submittedName>
        <fullName evidence="1">Uncharacterized protein</fullName>
    </submittedName>
</protein>
<proteinExistence type="predicted"/>
<accession>A0A9J5WYE4</accession>
<evidence type="ECO:0000313" key="2">
    <source>
        <dbReference type="Proteomes" id="UP000824120"/>
    </source>
</evidence>
<reference evidence="1 2" key="1">
    <citation type="submission" date="2020-09" db="EMBL/GenBank/DDBJ databases">
        <title>De no assembly of potato wild relative species, Solanum commersonii.</title>
        <authorList>
            <person name="Cho K."/>
        </authorList>
    </citation>
    <scope>NUCLEOTIDE SEQUENCE [LARGE SCALE GENOMIC DNA]</scope>
    <source>
        <strain evidence="1">LZ3.2</strain>
        <tissue evidence="1">Leaf</tissue>
    </source>
</reference>
<keyword evidence="2" id="KW-1185">Reference proteome</keyword>
<name>A0A9J5WYE4_SOLCO</name>
<comment type="caution">
    <text evidence="1">The sequence shown here is derived from an EMBL/GenBank/DDBJ whole genome shotgun (WGS) entry which is preliminary data.</text>
</comment>
<sequence length="231" mass="26406">MVKLTSEAHLNYAGHLVSNASILDMLSTFVAHLYMLDLVHARSRANEPLAALNPSQAHKSGHKALESLESQGTLQGCMFHLATSQTGHTHPGQPCEKRETVKLWQIFINLRGISWTMPRSIKEALACWNRDGNQSGHRERWKIAPANIWWTIWIERNQRCFENKSCSLQKLKMNYLVLFFFWCKHEYPQEEDDIPRLCAGPNLSKYQASGTHSAPNIGPRSRAIHRIPKLI</sequence>
<gene>
    <name evidence="1" type="ORF">H5410_051524</name>
</gene>